<dbReference type="Proteomes" id="UP000631576">
    <property type="component" value="Unassembled WGS sequence"/>
</dbReference>
<gene>
    <name evidence="5" type="ORF">H8S40_00235</name>
</gene>
<reference evidence="5 6" key="1">
    <citation type="submission" date="2020-08" db="EMBL/GenBank/DDBJ databases">
        <title>Genome public.</title>
        <authorList>
            <person name="Liu C."/>
            <person name="Sun Q."/>
        </authorList>
    </citation>
    <scope>NUCLEOTIDE SEQUENCE [LARGE SCALE GENOMIC DNA]</scope>
    <source>
        <strain evidence="5 6">NSJ-13</strain>
    </source>
</reference>
<keyword evidence="1" id="KW-0805">Transcription regulation</keyword>
<name>A0ABR7G3K9_9FIRM</name>
<evidence type="ECO:0000256" key="2">
    <source>
        <dbReference type="ARBA" id="ARBA00023125"/>
    </source>
</evidence>
<dbReference type="InterPro" id="IPR009057">
    <property type="entry name" value="Homeodomain-like_sf"/>
</dbReference>
<dbReference type="PANTHER" id="PTHR43280">
    <property type="entry name" value="ARAC-FAMILY TRANSCRIPTIONAL REGULATOR"/>
    <property type="match status" value="1"/>
</dbReference>
<comment type="caution">
    <text evidence="5">The sequence shown here is derived from an EMBL/GenBank/DDBJ whole genome shotgun (WGS) entry which is preliminary data.</text>
</comment>
<proteinExistence type="predicted"/>
<dbReference type="PRINTS" id="PR00032">
    <property type="entry name" value="HTHARAC"/>
</dbReference>
<dbReference type="Pfam" id="PF12833">
    <property type="entry name" value="HTH_18"/>
    <property type="match status" value="1"/>
</dbReference>
<evidence type="ECO:0000256" key="1">
    <source>
        <dbReference type="ARBA" id="ARBA00023015"/>
    </source>
</evidence>
<dbReference type="PANTHER" id="PTHR43280:SF28">
    <property type="entry name" value="HTH-TYPE TRANSCRIPTIONAL ACTIVATOR RHAS"/>
    <property type="match status" value="1"/>
</dbReference>
<feature type="domain" description="HTH araC/xylS-type" evidence="4">
    <location>
        <begin position="267"/>
        <end position="364"/>
    </location>
</feature>
<dbReference type="SUPFAM" id="SSF51215">
    <property type="entry name" value="Regulatory protein AraC"/>
    <property type="match status" value="1"/>
</dbReference>
<dbReference type="Gene3D" id="1.10.10.60">
    <property type="entry name" value="Homeodomain-like"/>
    <property type="match status" value="2"/>
</dbReference>
<evidence type="ECO:0000256" key="3">
    <source>
        <dbReference type="ARBA" id="ARBA00023163"/>
    </source>
</evidence>
<dbReference type="InterPro" id="IPR014710">
    <property type="entry name" value="RmlC-like_jellyroll"/>
</dbReference>
<organism evidence="5 6">
    <name type="scientific">Ruminococcus hominis</name>
    <dbReference type="NCBI Taxonomy" id="2763065"/>
    <lineage>
        <taxon>Bacteria</taxon>
        <taxon>Bacillati</taxon>
        <taxon>Bacillota</taxon>
        <taxon>Clostridia</taxon>
        <taxon>Eubacteriales</taxon>
        <taxon>Oscillospiraceae</taxon>
        <taxon>Ruminococcus</taxon>
    </lineage>
</organism>
<dbReference type="Gene3D" id="2.60.120.10">
    <property type="entry name" value="Jelly Rolls"/>
    <property type="match status" value="1"/>
</dbReference>
<dbReference type="InterPro" id="IPR037923">
    <property type="entry name" value="HTH-like"/>
</dbReference>
<evidence type="ECO:0000259" key="4">
    <source>
        <dbReference type="PROSITE" id="PS01124"/>
    </source>
</evidence>
<dbReference type="InterPro" id="IPR018060">
    <property type="entry name" value="HTH_AraC"/>
</dbReference>
<keyword evidence="2" id="KW-0238">DNA-binding</keyword>
<dbReference type="SMART" id="SM00342">
    <property type="entry name" value="HTH_ARAC"/>
    <property type="match status" value="1"/>
</dbReference>
<evidence type="ECO:0000313" key="6">
    <source>
        <dbReference type="Proteomes" id="UP000631576"/>
    </source>
</evidence>
<evidence type="ECO:0000313" key="5">
    <source>
        <dbReference type="EMBL" id="MBC5682031.1"/>
    </source>
</evidence>
<dbReference type="PROSITE" id="PS01124">
    <property type="entry name" value="HTH_ARAC_FAMILY_2"/>
    <property type="match status" value="1"/>
</dbReference>
<sequence>MLYTTIQDIAHTLEQHHQVHHSNLNFVQALKILKKNGMLTDEKTRNSWNKLPEKWDDSVFESYINQLPVEVDYILNNEKPSEITEKVLIPYGRDVFAFIHLPYQNDILHEHNYFEINYVYRGALTQIISNETRLMNEGDFCIISPFTQHSVLAAKDSLVLSIQLRKTTFDAIFGSFLAKTDLLAIFFKNTLYETNQSNYLYFHTDNNDNIKMLIQNIVREANTDDNYSSTCCNGYVQILFSTLLRKYGKSALYYGFNEQDSIDTDFTFILEYITQHYRTVTLDELSEFFHYSKPYLSSLFKKNMNQTFVNVLRNIKMRHALDFLANTEKTIEEIGIEVGYNSTDHFSRSFKQYNHCSPSEFRKKIREQQGRLSLR</sequence>
<dbReference type="RefSeq" id="WP_121056441.1">
    <property type="nucleotide sequence ID" value="NZ_JACOPE010000001.1"/>
</dbReference>
<protein>
    <submittedName>
        <fullName evidence="5">Helix-turn-helix transcriptional regulator</fullName>
    </submittedName>
</protein>
<dbReference type="EMBL" id="JACOPE010000001">
    <property type="protein sequence ID" value="MBC5682031.1"/>
    <property type="molecule type" value="Genomic_DNA"/>
</dbReference>
<dbReference type="InterPro" id="IPR020449">
    <property type="entry name" value="Tscrpt_reg_AraC-type_HTH"/>
</dbReference>
<accession>A0ABR7G3K9</accession>
<keyword evidence="6" id="KW-1185">Reference proteome</keyword>
<keyword evidence="3" id="KW-0804">Transcription</keyword>
<dbReference type="SUPFAM" id="SSF46689">
    <property type="entry name" value="Homeodomain-like"/>
    <property type="match status" value="1"/>
</dbReference>